<sequence length="507" mass="54758">MDVDAPPLHLHLRRRTRMSGSRLSRLVLATLTVAAVGVPAAGAPADAVMAKPNIVVIMVDDMNVSALAHMPSVRSLIANEGTSFDNSVVSYSLCCPSRSTFLTGQYAHNHGVLGNAPPDGGFAKLRAGQTLPVWLGNAGYNTAHVGKFLNGYGAVNPRQVPPGWAEWYGSVDPSTYSMWGYTLNENGTLRTYGTPAVEDPALYQTDVYADKAADYINRKAPAEQPFFLSFAPLAPHGERAVNGVDLSERNPRPAPRHRGDLDTVTVPKPPNYNEADTSDKPASVRNRPLITPAAEERIEARLKGRLESLLAVDDAVTRIISTLRTTGELDNTVVVFTSDNGWMQGEHRIPSGKIVPYEESLRVPLIIRGPGVPVGKRVSTIAANVDLAPTILDVADATAALPMDGRSLLPIANDPGSFARGIVIETGPKQNGAWYSGLRAPRWTYVEHSTGERELYDLQQDPFQLTSVHNDPRYAATRQALANQLATLRTCSGAPCRQWTPVPGPQL</sequence>
<name>A0A428Z0U2_KIBAR</name>
<evidence type="ECO:0000313" key="8">
    <source>
        <dbReference type="EMBL" id="RSM78168.1"/>
    </source>
</evidence>
<feature type="domain" description="Sulfatase N-terminal" evidence="7">
    <location>
        <begin position="52"/>
        <end position="396"/>
    </location>
</feature>
<dbReference type="CDD" id="cd16147">
    <property type="entry name" value="G6S"/>
    <property type="match status" value="1"/>
</dbReference>
<evidence type="ECO:0000259" key="7">
    <source>
        <dbReference type="Pfam" id="PF00884"/>
    </source>
</evidence>
<proteinExistence type="inferred from homology"/>
<dbReference type="Gene3D" id="3.40.720.10">
    <property type="entry name" value="Alkaline Phosphatase, subunit A"/>
    <property type="match status" value="1"/>
</dbReference>
<dbReference type="InterPro" id="IPR024607">
    <property type="entry name" value="Sulfatase_CS"/>
</dbReference>
<evidence type="ECO:0000256" key="3">
    <source>
        <dbReference type="ARBA" id="ARBA00022801"/>
    </source>
</evidence>
<organism evidence="8 9">
    <name type="scientific">Kibdelosporangium aridum</name>
    <dbReference type="NCBI Taxonomy" id="2030"/>
    <lineage>
        <taxon>Bacteria</taxon>
        <taxon>Bacillati</taxon>
        <taxon>Actinomycetota</taxon>
        <taxon>Actinomycetes</taxon>
        <taxon>Pseudonocardiales</taxon>
        <taxon>Pseudonocardiaceae</taxon>
        <taxon>Kibdelosporangium</taxon>
    </lineage>
</organism>
<dbReference type="GO" id="GO:0008449">
    <property type="term" value="F:N-acetylglucosamine-6-sulfatase activity"/>
    <property type="evidence" value="ECO:0007669"/>
    <property type="project" value="InterPro"/>
</dbReference>
<dbReference type="PANTHER" id="PTHR43108:SF8">
    <property type="entry name" value="SD21168P"/>
    <property type="match status" value="1"/>
</dbReference>
<evidence type="ECO:0000256" key="1">
    <source>
        <dbReference type="ARBA" id="ARBA00008779"/>
    </source>
</evidence>
<dbReference type="PROSITE" id="PS00149">
    <property type="entry name" value="SULFATASE_2"/>
    <property type="match status" value="1"/>
</dbReference>
<keyword evidence="4" id="KW-0325">Glycoprotein</keyword>
<evidence type="ECO:0000256" key="6">
    <source>
        <dbReference type="SAM" id="MobiDB-lite"/>
    </source>
</evidence>
<evidence type="ECO:0000313" key="9">
    <source>
        <dbReference type="Proteomes" id="UP000287547"/>
    </source>
</evidence>
<dbReference type="InterPro" id="IPR017850">
    <property type="entry name" value="Alkaline_phosphatase_core_sf"/>
</dbReference>
<dbReference type="GO" id="GO:0030203">
    <property type="term" value="P:glycosaminoglycan metabolic process"/>
    <property type="evidence" value="ECO:0007669"/>
    <property type="project" value="InterPro"/>
</dbReference>
<accession>A0A428Z0U2</accession>
<feature type="region of interest" description="Disordered" evidence="6">
    <location>
        <begin position="244"/>
        <end position="285"/>
    </location>
</feature>
<feature type="compositionally biased region" description="Basic and acidic residues" evidence="6">
    <location>
        <begin position="246"/>
        <end position="261"/>
    </location>
</feature>
<keyword evidence="3" id="KW-0378">Hydrolase</keyword>
<dbReference type="EMBL" id="QHKI01000037">
    <property type="protein sequence ID" value="RSM78168.1"/>
    <property type="molecule type" value="Genomic_DNA"/>
</dbReference>
<dbReference type="Pfam" id="PF00884">
    <property type="entry name" value="Sulfatase"/>
    <property type="match status" value="1"/>
</dbReference>
<comment type="similarity">
    <text evidence="1">Belongs to the sulfatase family.</text>
</comment>
<reference evidence="8 9" key="1">
    <citation type="submission" date="2018-05" db="EMBL/GenBank/DDBJ databases">
        <title>Evolution of GPA BGCs.</title>
        <authorList>
            <person name="Waglechner N."/>
            <person name="Wright G.D."/>
        </authorList>
    </citation>
    <scope>NUCLEOTIDE SEQUENCE [LARGE SCALE GENOMIC DNA]</scope>
    <source>
        <strain evidence="8 9">A82846</strain>
    </source>
</reference>
<gene>
    <name evidence="8" type="ORF">DMH04_33970</name>
</gene>
<dbReference type="PROSITE" id="PS00523">
    <property type="entry name" value="SULFATASE_1"/>
    <property type="match status" value="1"/>
</dbReference>
<dbReference type="PANTHER" id="PTHR43108">
    <property type="entry name" value="N-ACETYLGLUCOSAMINE-6-SULFATASE FAMILY MEMBER"/>
    <property type="match status" value="1"/>
</dbReference>
<protein>
    <recommendedName>
        <fullName evidence="7">Sulfatase N-terminal domain-containing protein</fullName>
    </recommendedName>
</protein>
<evidence type="ECO:0000256" key="2">
    <source>
        <dbReference type="ARBA" id="ARBA00022729"/>
    </source>
</evidence>
<dbReference type="Proteomes" id="UP000287547">
    <property type="component" value="Unassembled WGS sequence"/>
</dbReference>
<feature type="modified residue" description="3-oxoalanine (Cys)" evidence="5">
    <location>
        <position position="94"/>
    </location>
</feature>
<evidence type="ECO:0000256" key="4">
    <source>
        <dbReference type="ARBA" id="ARBA00023180"/>
    </source>
</evidence>
<dbReference type="AlphaFoldDB" id="A0A428Z0U2"/>
<dbReference type="InterPro" id="IPR000917">
    <property type="entry name" value="Sulfatase_N"/>
</dbReference>
<evidence type="ECO:0000256" key="5">
    <source>
        <dbReference type="PIRSR" id="PIRSR036666-50"/>
    </source>
</evidence>
<keyword evidence="2" id="KW-0732">Signal</keyword>
<dbReference type="OrthoDB" id="9777306at2"/>
<dbReference type="InterPro" id="IPR012251">
    <property type="entry name" value="GlcNAc_6-SO4ase"/>
</dbReference>
<dbReference type="SUPFAM" id="SSF53649">
    <property type="entry name" value="Alkaline phosphatase-like"/>
    <property type="match status" value="1"/>
</dbReference>
<comment type="caution">
    <text evidence="8">The sequence shown here is derived from an EMBL/GenBank/DDBJ whole genome shotgun (WGS) entry which is preliminary data.</text>
</comment>
<dbReference type="PIRSF" id="PIRSF036666">
    <property type="entry name" value="G6S"/>
    <property type="match status" value="1"/>
</dbReference>
<comment type="PTM">
    <text evidence="5">The conversion to 3-oxoalanine (also known as C-formylglycine, FGly), of a serine or cysteine residue in prokaryotes and of a cysteine residue in eukaryotes, is critical for catalytic activity.</text>
</comment>